<protein>
    <submittedName>
        <fullName evidence="10">Phosphate regulon transcriptional regulatory protein PhoB</fullName>
    </submittedName>
</protein>
<evidence type="ECO:0000256" key="2">
    <source>
        <dbReference type="ARBA" id="ARBA00023012"/>
    </source>
</evidence>
<evidence type="ECO:0000256" key="4">
    <source>
        <dbReference type="ARBA" id="ARBA00023125"/>
    </source>
</evidence>
<dbReference type="InterPro" id="IPR001867">
    <property type="entry name" value="OmpR/PhoB-type_DNA-bd"/>
</dbReference>
<keyword evidence="1 6" id="KW-0597">Phosphoprotein</keyword>
<evidence type="ECO:0000259" key="9">
    <source>
        <dbReference type="PROSITE" id="PS51755"/>
    </source>
</evidence>
<evidence type="ECO:0000259" key="8">
    <source>
        <dbReference type="PROSITE" id="PS50110"/>
    </source>
</evidence>
<feature type="domain" description="OmpR/PhoB-type" evidence="9">
    <location>
        <begin position="137"/>
        <end position="233"/>
    </location>
</feature>
<dbReference type="Pfam" id="PF00486">
    <property type="entry name" value="Trans_reg_C"/>
    <property type="match status" value="1"/>
</dbReference>
<dbReference type="Proteomes" id="UP000288758">
    <property type="component" value="Chromosome"/>
</dbReference>
<dbReference type="InterPro" id="IPR039420">
    <property type="entry name" value="WalR-like"/>
</dbReference>
<dbReference type="SMART" id="SM00448">
    <property type="entry name" value="REC"/>
    <property type="match status" value="1"/>
</dbReference>
<dbReference type="EMBL" id="CP034669">
    <property type="protein sequence ID" value="QAT84079.1"/>
    <property type="molecule type" value="Genomic_DNA"/>
</dbReference>
<keyword evidence="5" id="KW-0804">Transcription</keyword>
<evidence type="ECO:0000256" key="6">
    <source>
        <dbReference type="PROSITE-ProRule" id="PRU00169"/>
    </source>
</evidence>
<dbReference type="InterPro" id="IPR001789">
    <property type="entry name" value="Sig_transdc_resp-reg_receiver"/>
</dbReference>
<organism evidence="10 11">
    <name type="scientific">Corallococcus coralloides</name>
    <name type="common">Myxococcus coralloides</name>
    <dbReference type="NCBI Taxonomy" id="184914"/>
    <lineage>
        <taxon>Bacteria</taxon>
        <taxon>Pseudomonadati</taxon>
        <taxon>Myxococcota</taxon>
        <taxon>Myxococcia</taxon>
        <taxon>Myxococcales</taxon>
        <taxon>Cystobacterineae</taxon>
        <taxon>Myxococcaceae</taxon>
        <taxon>Corallococcus</taxon>
    </lineage>
</organism>
<dbReference type="InterPro" id="IPR011006">
    <property type="entry name" value="CheY-like_superfamily"/>
</dbReference>
<dbReference type="GO" id="GO:0032993">
    <property type="term" value="C:protein-DNA complex"/>
    <property type="evidence" value="ECO:0007669"/>
    <property type="project" value="TreeGrafter"/>
</dbReference>
<dbReference type="SMART" id="SM00862">
    <property type="entry name" value="Trans_reg_C"/>
    <property type="match status" value="1"/>
</dbReference>
<name>A0A410RQ69_CORCK</name>
<evidence type="ECO:0000256" key="3">
    <source>
        <dbReference type="ARBA" id="ARBA00023015"/>
    </source>
</evidence>
<keyword evidence="3" id="KW-0805">Transcription regulation</keyword>
<dbReference type="InterPro" id="IPR036388">
    <property type="entry name" value="WH-like_DNA-bd_sf"/>
</dbReference>
<dbReference type="AlphaFoldDB" id="A0A410RQ69"/>
<gene>
    <name evidence="10" type="primary">phoB_1</name>
    <name evidence="10" type="ORF">EJ065_2502</name>
</gene>
<proteinExistence type="predicted"/>
<dbReference type="PANTHER" id="PTHR48111">
    <property type="entry name" value="REGULATOR OF RPOS"/>
    <property type="match status" value="1"/>
</dbReference>
<dbReference type="PANTHER" id="PTHR48111:SF21">
    <property type="entry name" value="DNA-BINDING DUAL MASTER TRANSCRIPTIONAL REGULATOR RPAA"/>
    <property type="match status" value="1"/>
</dbReference>
<keyword evidence="2" id="KW-0902">Two-component regulatory system</keyword>
<evidence type="ECO:0000313" key="10">
    <source>
        <dbReference type="EMBL" id="QAT84079.1"/>
    </source>
</evidence>
<dbReference type="CDD" id="cd00383">
    <property type="entry name" value="trans_reg_C"/>
    <property type="match status" value="1"/>
</dbReference>
<feature type="modified residue" description="4-aspartylphosphate" evidence="6">
    <location>
        <position position="60"/>
    </location>
</feature>
<evidence type="ECO:0000256" key="1">
    <source>
        <dbReference type="ARBA" id="ARBA00022553"/>
    </source>
</evidence>
<feature type="domain" description="Response regulatory" evidence="8">
    <location>
        <begin position="11"/>
        <end position="127"/>
    </location>
</feature>
<reference evidence="10 11" key="1">
    <citation type="submission" date="2018-12" db="EMBL/GenBank/DDBJ databases">
        <title>Complete Genome Sequence of the Corallopyronin A producing Myxobacterium Corallococcus coralloides B035.</title>
        <authorList>
            <person name="Bouhired S.M."/>
            <person name="Rupp O."/>
            <person name="Blom J."/>
            <person name="Schaeberle T.F."/>
            <person name="Kehraus S."/>
            <person name="Schiefer A."/>
            <person name="Pfarr K."/>
            <person name="Goesmann A."/>
            <person name="Hoerauf A."/>
            <person name="Koenig G.M."/>
        </authorList>
    </citation>
    <scope>NUCLEOTIDE SEQUENCE [LARGE SCALE GENOMIC DNA]</scope>
    <source>
        <strain evidence="10 11">B035</strain>
    </source>
</reference>
<keyword evidence="4 7" id="KW-0238">DNA-binding</keyword>
<evidence type="ECO:0000256" key="7">
    <source>
        <dbReference type="PROSITE-ProRule" id="PRU01091"/>
    </source>
</evidence>
<dbReference type="Pfam" id="PF00072">
    <property type="entry name" value="Response_reg"/>
    <property type="match status" value="1"/>
</dbReference>
<dbReference type="SUPFAM" id="SSF46894">
    <property type="entry name" value="C-terminal effector domain of the bipartite response regulators"/>
    <property type="match status" value="1"/>
</dbReference>
<feature type="DNA-binding region" description="OmpR/PhoB-type" evidence="7">
    <location>
        <begin position="137"/>
        <end position="233"/>
    </location>
</feature>
<dbReference type="Gene3D" id="1.10.10.10">
    <property type="entry name" value="Winged helix-like DNA-binding domain superfamily/Winged helix DNA-binding domain"/>
    <property type="match status" value="1"/>
</dbReference>
<dbReference type="Gene3D" id="3.40.50.2300">
    <property type="match status" value="1"/>
</dbReference>
<evidence type="ECO:0000313" key="11">
    <source>
        <dbReference type="Proteomes" id="UP000288758"/>
    </source>
</evidence>
<evidence type="ECO:0000256" key="5">
    <source>
        <dbReference type="ARBA" id="ARBA00023163"/>
    </source>
</evidence>
<dbReference type="InterPro" id="IPR016032">
    <property type="entry name" value="Sig_transdc_resp-reg_C-effctor"/>
</dbReference>
<sequence>MRAQYVPAMSHVLIVDDERDLAELIDFNLRGAGFTTRVAFTGEAALTAAREQPPDVVLLDLMLPDLSGIEVCRHLRANPRLRDVLIVMLTAKSEEADRIRGFEVGADDYVVKPFSVRELVLRLKAILRRASSPQEGSPPLALGPLRLDVTQHRFFVEEKETPLTALEFRLLEYLMARLGRVQTREQLLEQVWGLSSALETRTIDTHVMRLRDKLGPARALLETVRGVGYRIVDPAAG</sequence>
<dbReference type="GO" id="GO:0000156">
    <property type="term" value="F:phosphorelay response regulator activity"/>
    <property type="evidence" value="ECO:0007669"/>
    <property type="project" value="TreeGrafter"/>
</dbReference>
<dbReference type="Gene3D" id="6.10.250.690">
    <property type="match status" value="1"/>
</dbReference>
<dbReference type="GO" id="GO:0005829">
    <property type="term" value="C:cytosol"/>
    <property type="evidence" value="ECO:0007669"/>
    <property type="project" value="TreeGrafter"/>
</dbReference>
<dbReference type="FunFam" id="3.40.50.2300:FF:000001">
    <property type="entry name" value="DNA-binding response regulator PhoB"/>
    <property type="match status" value="1"/>
</dbReference>
<accession>A0A410RQ69</accession>
<dbReference type="GO" id="GO:0006355">
    <property type="term" value="P:regulation of DNA-templated transcription"/>
    <property type="evidence" value="ECO:0007669"/>
    <property type="project" value="InterPro"/>
</dbReference>
<dbReference type="PROSITE" id="PS51755">
    <property type="entry name" value="OMPR_PHOB"/>
    <property type="match status" value="1"/>
</dbReference>
<dbReference type="GO" id="GO:0000976">
    <property type="term" value="F:transcription cis-regulatory region binding"/>
    <property type="evidence" value="ECO:0007669"/>
    <property type="project" value="TreeGrafter"/>
</dbReference>
<dbReference type="SUPFAM" id="SSF52172">
    <property type="entry name" value="CheY-like"/>
    <property type="match status" value="1"/>
</dbReference>
<dbReference type="PROSITE" id="PS50110">
    <property type="entry name" value="RESPONSE_REGULATORY"/>
    <property type="match status" value="1"/>
</dbReference>